<evidence type="ECO:0000256" key="5">
    <source>
        <dbReference type="SAM" id="MobiDB-lite"/>
    </source>
</evidence>
<feature type="transmembrane region" description="Helical" evidence="6">
    <location>
        <begin position="24"/>
        <end position="46"/>
    </location>
</feature>
<feature type="transmembrane region" description="Helical" evidence="6">
    <location>
        <begin position="100"/>
        <end position="120"/>
    </location>
</feature>
<comment type="subcellular location">
    <subcellularLocation>
        <location evidence="1">Membrane</location>
        <topology evidence="1">Multi-pass membrane protein</topology>
    </subcellularLocation>
</comment>
<keyword evidence="2 6" id="KW-0812">Transmembrane</keyword>
<name>A0ABU8BQJ0_9RHOB</name>
<feature type="transmembrane region" description="Helical" evidence="6">
    <location>
        <begin position="185"/>
        <end position="206"/>
    </location>
</feature>
<accession>A0ABU8BQJ0</accession>
<dbReference type="Proteomes" id="UP001431963">
    <property type="component" value="Unassembled WGS sequence"/>
</dbReference>
<feature type="transmembrane region" description="Helical" evidence="6">
    <location>
        <begin position="294"/>
        <end position="313"/>
    </location>
</feature>
<dbReference type="RefSeq" id="WP_335418909.1">
    <property type="nucleotide sequence ID" value="NZ_JBALHR010000001.1"/>
</dbReference>
<proteinExistence type="predicted"/>
<keyword evidence="8" id="KW-1185">Reference proteome</keyword>
<dbReference type="CDD" id="cd09322">
    <property type="entry name" value="TDT_TehA_like"/>
    <property type="match status" value="1"/>
</dbReference>
<dbReference type="PANTHER" id="PTHR37955">
    <property type="entry name" value="TELLURITE RESISTANCE PROTEIN TEHA"/>
    <property type="match status" value="1"/>
</dbReference>
<comment type="caution">
    <text evidence="7">The sequence shown here is derived from an EMBL/GenBank/DDBJ whole genome shotgun (WGS) entry which is preliminary data.</text>
</comment>
<gene>
    <name evidence="7" type="ORF">V6590_02285</name>
</gene>
<evidence type="ECO:0000256" key="1">
    <source>
        <dbReference type="ARBA" id="ARBA00004141"/>
    </source>
</evidence>
<keyword evidence="3 6" id="KW-1133">Transmembrane helix</keyword>
<feature type="transmembrane region" description="Helical" evidence="6">
    <location>
        <begin position="126"/>
        <end position="147"/>
    </location>
</feature>
<organism evidence="7 8">
    <name type="scientific">Gemmobacter denitrificans</name>
    <dbReference type="NCBI Taxonomy" id="3123040"/>
    <lineage>
        <taxon>Bacteria</taxon>
        <taxon>Pseudomonadati</taxon>
        <taxon>Pseudomonadota</taxon>
        <taxon>Alphaproteobacteria</taxon>
        <taxon>Rhodobacterales</taxon>
        <taxon>Paracoccaceae</taxon>
        <taxon>Gemmobacter</taxon>
    </lineage>
</organism>
<evidence type="ECO:0000256" key="2">
    <source>
        <dbReference type="ARBA" id="ARBA00022692"/>
    </source>
</evidence>
<feature type="transmembrane region" description="Helical" evidence="6">
    <location>
        <begin position="58"/>
        <end position="80"/>
    </location>
</feature>
<evidence type="ECO:0000256" key="3">
    <source>
        <dbReference type="ARBA" id="ARBA00022989"/>
    </source>
</evidence>
<protein>
    <submittedName>
        <fullName evidence="7">Tellurium resistance protein</fullName>
    </submittedName>
</protein>
<dbReference type="PANTHER" id="PTHR37955:SF1">
    <property type="entry name" value="DEP DOMAIN-CONTAINING PROTEIN"/>
    <property type="match status" value="1"/>
</dbReference>
<keyword evidence="4 6" id="KW-0472">Membrane</keyword>
<feature type="transmembrane region" description="Helical" evidence="6">
    <location>
        <begin position="244"/>
        <end position="262"/>
    </location>
</feature>
<dbReference type="InterPro" id="IPR004695">
    <property type="entry name" value="SLAC1/Mae1/Ssu1/TehA"/>
</dbReference>
<evidence type="ECO:0000313" key="7">
    <source>
        <dbReference type="EMBL" id="MEH7826968.1"/>
    </source>
</evidence>
<feature type="transmembrane region" description="Helical" evidence="6">
    <location>
        <begin position="159"/>
        <end position="179"/>
    </location>
</feature>
<dbReference type="InterPro" id="IPR038665">
    <property type="entry name" value="Voltage-dep_anion_channel_sf"/>
</dbReference>
<dbReference type="EMBL" id="JBALHR010000001">
    <property type="protein sequence ID" value="MEH7826968.1"/>
    <property type="molecule type" value="Genomic_DNA"/>
</dbReference>
<feature type="region of interest" description="Disordered" evidence="5">
    <location>
        <begin position="1"/>
        <end position="22"/>
    </location>
</feature>
<reference evidence="7" key="1">
    <citation type="submission" date="2024-02" db="EMBL/GenBank/DDBJ databases">
        <title>Genome sequences of strain Gemmobacter sp. JM10B15.</title>
        <authorList>
            <person name="Zhang M."/>
        </authorList>
    </citation>
    <scope>NUCLEOTIDE SEQUENCE</scope>
    <source>
        <strain evidence="7">JM10B15</strain>
    </source>
</reference>
<evidence type="ECO:0000313" key="8">
    <source>
        <dbReference type="Proteomes" id="UP001431963"/>
    </source>
</evidence>
<dbReference type="InterPro" id="IPR052951">
    <property type="entry name" value="Tellurite_res_ion_channel"/>
</dbReference>
<dbReference type="Gene3D" id="1.50.10.150">
    <property type="entry name" value="Voltage-dependent anion channel"/>
    <property type="match status" value="1"/>
</dbReference>
<evidence type="ECO:0000256" key="4">
    <source>
        <dbReference type="ARBA" id="ARBA00023136"/>
    </source>
</evidence>
<dbReference type="Pfam" id="PF03595">
    <property type="entry name" value="SLAC1"/>
    <property type="match status" value="1"/>
</dbReference>
<evidence type="ECO:0000256" key="6">
    <source>
        <dbReference type="SAM" id="Phobius"/>
    </source>
</evidence>
<feature type="transmembrane region" description="Helical" evidence="6">
    <location>
        <begin position="269"/>
        <end position="288"/>
    </location>
</feature>
<sequence>MSDPAQRRPKAYPPPQFPPHRPRLFARMPPAVFPVLLGTLGLGLALRRAEAALGLPEGLAEVVLGAAVALWAFAAFGYLVKLARRGGTLIEDLRTLPGRAGVAAASLGLLLVAAAVVPYAPTLARGVLFAGLGLHAALAGLVIWLFLKSPPEAREVTPVWHLNFVGFILCGLTAVPLGMIWLAAALLWLTMPVAVAIWAVSLVQLWRRPPPAPLRPMLAIHLAPAALFSTVATGIQAWLIALPALALGAVLLIVLVSAGRWLTASGYSALWGAFTFPLAAFVSALFALRMDVTATLFLIAALGLIPPILYRVLKAWASGDLALRSNAAEA</sequence>